<gene>
    <name evidence="1" type="ORF">SAMN05216215_103784</name>
</gene>
<sequence>MARAMVPSTLALPTAVVRVSMVNHATRMSFSMAAWARASTKWPLPVPLGPATARFSCLLIHSRVDSAFWVASGMEDSSGCQVENVLPVGKFAVLRRCRRVAEARPVASSSSRTRSISAGSQRWARAVASTSGAALRR</sequence>
<organism evidence="1 2">
    <name type="scientific">Saccharopolyspora shandongensis</name>
    <dbReference type="NCBI Taxonomy" id="418495"/>
    <lineage>
        <taxon>Bacteria</taxon>
        <taxon>Bacillati</taxon>
        <taxon>Actinomycetota</taxon>
        <taxon>Actinomycetes</taxon>
        <taxon>Pseudonocardiales</taxon>
        <taxon>Pseudonocardiaceae</taxon>
        <taxon>Saccharopolyspora</taxon>
    </lineage>
</organism>
<accession>A0A1H3NFF8</accession>
<reference evidence="2" key="1">
    <citation type="submission" date="2016-10" db="EMBL/GenBank/DDBJ databases">
        <authorList>
            <person name="Varghese N."/>
            <person name="Submissions S."/>
        </authorList>
    </citation>
    <scope>NUCLEOTIDE SEQUENCE [LARGE SCALE GENOMIC DNA]</scope>
    <source>
        <strain evidence="2">CGMCC 4.3530</strain>
    </source>
</reference>
<evidence type="ECO:0000313" key="1">
    <source>
        <dbReference type="EMBL" id="SDY87185.1"/>
    </source>
</evidence>
<evidence type="ECO:0000313" key="2">
    <source>
        <dbReference type="Proteomes" id="UP000199529"/>
    </source>
</evidence>
<dbReference type="EMBL" id="FNOK01000037">
    <property type="protein sequence ID" value="SDY87185.1"/>
    <property type="molecule type" value="Genomic_DNA"/>
</dbReference>
<protein>
    <submittedName>
        <fullName evidence="1">Uncharacterized protein</fullName>
    </submittedName>
</protein>
<name>A0A1H3NFF8_9PSEU</name>
<proteinExistence type="predicted"/>
<dbReference type="AlphaFoldDB" id="A0A1H3NFF8"/>
<keyword evidence="2" id="KW-1185">Reference proteome</keyword>
<dbReference type="Proteomes" id="UP000199529">
    <property type="component" value="Unassembled WGS sequence"/>
</dbReference>